<name>A0A7G2CKL2_9TRYP</name>
<gene>
    <name evidence="2" type="ORF">ADEAN_000695900</name>
</gene>
<sequence>MRPQSAGNGSFFFPSASNAWSMPSNNSMVLDNNSIFIANDTTVTILHNNSLNNNNKGTENSSVKTFSKFTAAGAELQEAHFPGCDGSNNNNNSNNSEENGEIKSGLKRSGLSISATDTQFNVLRAEADLIRQMEEMNKTNNINGTPNNTTGRLLEPLQAAPPLAYETTGQQTPTSNSMTNNNNNSTEIPAYIFEKRKEPIDIFLSYIYPMHYNSIVVEHKK</sequence>
<protein>
    <submittedName>
        <fullName evidence="2">Uncharacterized protein</fullName>
    </submittedName>
</protein>
<dbReference type="VEuPathDB" id="TriTrypDB:ADEAN_000695900"/>
<accession>A0A7G2CKL2</accession>
<evidence type="ECO:0000313" key="2">
    <source>
        <dbReference type="EMBL" id="CAD2219454.1"/>
    </source>
</evidence>
<dbReference type="Proteomes" id="UP000515908">
    <property type="component" value="Chromosome 14"/>
</dbReference>
<dbReference type="AlphaFoldDB" id="A0A7G2CKL2"/>
<keyword evidence="3" id="KW-1185">Reference proteome</keyword>
<feature type="region of interest" description="Disordered" evidence="1">
    <location>
        <begin position="79"/>
        <end position="104"/>
    </location>
</feature>
<dbReference type="EMBL" id="LR877158">
    <property type="protein sequence ID" value="CAD2219454.1"/>
    <property type="molecule type" value="Genomic_DNA"/>
</dbReference>
<feature type="compositionally biased region" description="Low complexity" evidence="1">
    <location>
        <begin position="86"/>
        <end position="97"/>
    </location>
</feature>
<evidence type="ECO:0000313" key="3">
    <source>
        <dbReference type="Proteomes" id="UP000515908"/>
    </source>
</evidence>
<proteinExistence type="predicted"/>
<reference evidence="2 3" key="1">
    <citation type="submission" date="2020-08" db="EMBL/GenBank/DDBJ databases">
        <authorList>
            <person name="Newling K."/>
            <person name="Davey J."/>
            <person name="Forrester S."/>
        </authorList>
    </citation>
    <scope>NUCLEOTIDE SEQUENCE [LARGE SCALE GENOMIC DNA]</scope>
    <source>
        <strain evidence="3">Crithidia deanei Carvalho (ATCC PRA-265)</strain>
    </source>
</reference>
<evidence type="ECO:0000256" key="1">
    <source>
        <dbReference type="SAM" id="MobiDB-lite"/>
    </source>
</evidence>
<organism evidence="2 3">
    <name type="scientific">Angomonas deanei</name>
    <dbReference type="NCBI Taxonomy" id="59799"/>
    <lineage>
        <taxon>Eukaryota</taxon>
        <taxon>Discoba</taxon>
        <taxon>Euglenozoa</taxon>
        <taxon>Kinetoplastea</taxon>
        <taxon>Metakinetoplastina</taxon>
        <taxon>Trypanosomatida</taxon>
        <taxon>Trypanosomatidae</taxon>
        <taxon>Strigomonadinae</taxon>
        <taxon>Angomonas</taxon>
    </lineage>
</organism>